<dbReference type="InterPro" id="IPR036815">
    <property type="entry name" value="14-3-3_dom_sf"/>
</dbReference>
<dbReference type="OMA" id="IWYTREC"/>
<dbReference type="SUPFAM" id="SSF48445">
    <property type="entry name" value="14-3-3 protein"/>
    <property type="match status" value="1"/>
</dbReference>
<keyword evidence="3" id="KW-1185">Reference proteome</keyword>
<feature type="region of interest" description="Disordered" evidence="1">
    <location>
        <begin position="121"/>
        <end position="165"/>
    </location>
</feature>
<sequence length="418" mass="46806">MASSEVDMKFLGTFARNIQIDQPLLSQSLFQILGNITMFSDRVLRARKLRRLDTTRDTKSVDLYCRIIWYTRECLKILEEYVLPLVSKTVELKVLAHKLRASFYHLYVLFHNQPPVSLKISTPPGLKSPRATKLDKGKDIDRSSTPIEPVRPSSVQPTHPFEGGPVGGIPPPLPLEFAPNFLVLAGDFRPLTLQYFQEATSLADSLLWGSHPLRLSVKVEFTAFLYDCLHERDRSRQLAKATISEVYNATEGMDDEMFEEAAQLVGILGKMMKRGLGGGAGSTPGGGSVGDFSRTTTPPLPPPPPRRGVEIPVYNSSNRGLEERGERRGRVGGWEIEEEEKEEEEEEEEEEVVIDISRISTSRRGKTRKATQFNDIQTCRQTPTFTFTSHTSYTDATYTTTPPTDTPPTVSTLTLTLE</sequence>
<dbReference type="EMBL" id="JH921438">
    <property type="protein sequence ID" value="EKD16883.1"/>
    <property type="molecule type" value="Genomic_DNA"/>
</dbReference>
<evidence type="ECO:0000313" key="2">
    <source>
        <dbReference type="EMBL" id="EKD16883.1"/>
    </source>
</evidence>
<dbReference type="STRING" id="1072389.K1X881"/>
<feature type="region of interest" description="Disordered" evidence="1">
    <location>
        <begin position="398"/>
        <end position="418"/>
    </location>
</feature>
<dbReference type="HOGENOM" id="CLU_036650_0_0_1"/>
<evidence type="ECO:0008006" key="4">
    <source>
        <dbReference type="Google" id="ProtNLM"/>
    </source>
</evidence>
<proteinExistence type="predicted"/>
<name>K1X881_MARBU</name>
<accession>K1X881</accession>
<dbReference type="AlphaFoldDB" id="K1X881"/>
<protein>
    <recommendedName>
        <fullName evidence="4">14-3-3 domain-containing protein</fullName>
    </recommendedName>
</protein>
<feature type="compositionally biased region" description="Basic and acidic residues" evidence="1">
    <location>
        <begin position="132"/>
        <end position="142"/>
    </location>
</feature>
<feature type="compositionally biased region" description="Gly residues" evidence="1">
    <location>
        <begin position="277"/>
        <end position="289"/>
    </location>
</feature>
<dbReference type="Gene3D" id="1.20.190.20">
    <property type="entry name" value="14-3-3 domain"/>
    <property type="match status" value="1"/>
</dbReference>
<reference evidence="2 3" key="1">
    <citation type="journal article" date="2012" name="BMC Genomics">
        <title>Sequencing the genome of Marssonina brunnea reveals fungus-poplar co-evolution.</title>
        <authorList>
            <person name="Zhu S."/>
            <person name="Cao Y.-Z."/>
            <person name="Jiang C."/>
            <person name="Tan B.-Y."/>
            <person name="Wang Z."/>
            <person name="Feng S."/>
            <person name="Zhang L."/>
            <person name="Su X.-H."/>
            <person name="Brejova B."/>
            <person name="Vinar T."/>
            <person name="Xu M."/>
            <person name="Wang M.-X."/>
            <person name="Zhang S.-G."/>
            <person name="Huang M.-R."/>
            <person name="Wu R."/>
            <person name="Zhou Y."/>
        </authorList>
    </citation>
    <scope>NUCLEOTIDE SEQUENCE [LARGE SCALE GENOMIC DNA]</scope>
    <source>
        <strain evidence="2 3">MB_m1</strain>
    </source>
</reference>
<dbReference type="OrthoDB" id="5370350at2759"/>
<dbReference type="InterPro" id="IPR000308">
    <property type="entry name" value="14-3-3"/>
</dbReference>
<evidence type="ECO:0000256" key="1">
    <source>
        <dbReference type="SAM" id="MobiDB-lite"/>
    </source>
</evidence>
<feature type="region of interest" description="Disordered" evidence="1">
    <location>
        <begin position="277"/>
        <end position="313"/>
    </location>
</feature>
<gene>
    <name evidence="2" type="ORF">MBM_05352</name>
</gene>
<dbReference type="KEGG" id="mbe:MBM_05352"/>
<dbReference type="InParanoid" id="K1X881"/>
<evidence type="ECO:0000313" key="3">
    <source>
        <dbReference type="Proteomes" id="UP000006753"/>
    </source>
</evidence>
<dbReference type="eggNOG" id="ENOG502RZWE">
    <property type="taxonomic scope" value="Eukaryota"/>
</dbReference>
<organism evidence="2 3">
    <name type="scientific">Marssonina brunnea f. sp. multigermtubi (strain MB_m1)</name>
    <name type="common">Marssonina leaf spot fungus</name>
    <dbReference type="NCBI Taxonomy" id="1072389"/>
    <lineage>
        <taxon>Eukaryota</taxon>
        <taxon>Fungi</taxon>
        <taxon>Dikarya</taxon>
        <taxon>Ascomycota</taxon>
        <taxon>Pezizomycotina</taxon>
        <taxon>Leotiomycetes</taxon>
        <taxon>Helotiales</taxon>
        <taxon>Drepanopezizaceae</taxon>
        <taxon>Drepanopeziza</taxon>
    </lineage>
</organism>
<dbReference type="PANTHER" id="PTHR18860">
    <property type="entry name" value="14-3-3 PROTEIN"/>
    <property type="match status" value="1"/>
</dbReference>
<dbReference type="Proteomes" id="UP000006753">
    <property type="component" value="Unassembled WGS sequence"/>
</dbReference>